<evidence type="ECO:0000256" key="1">
    <source>
        <dbReference type="SAM" id="MobiDB-lite"/>
    </source>
</evidence>
<evidence type="ECO:0000313" key="2">
    <source>
        <dbReference type="EMBL" id="PBK85191.1"/>
    </source>
</evidence>
<gene>
    <name evidence="2" type="ORF">ARMGADRAFT_1087640</name>
</gene>
<keyword evidence="3" id="KW-1185">Reference proteome</keyword>
<proteinExistence type="predicted"/>
<accession>A0A2H3CQ58</accession>
<evidence type="ECO:0000313" key="3">
    <source>
        <dbReference type="Proteomes" id="UP000217790"/>
    </source>
</evidence>
<reference evidence="3" key="1">
    <citation type="journal article" date="2017" name="Nat. Ecol. Evol.">
        <title>Genome expansion and lineage-specific genetic innovations in the forest pathogenic fungi Armillaria.</title>
        <authorList>
            <person name="Sipos G."/>
            <person name="Prasanna A.N."/>
            <person name="Walter M.C."/>
            <person name="O'Connor E."/>
            <person name="Balint B."/>
            <person name="Krizsan K."/>
            <person name="Kiss B."/>
            <person name="Hess J."/>
            <person name="Varga T."/>
            <person name="Slot J."/>
            <person name="Riley R."/>
            <person name="Boka B."/>
            <person name="Rigling D."/>
            <person name="Barry K."/>
            <person name="Lee J."/>
            <person name="Mihaltcheva S."/>
            <person name="LaButti K."/>
            <person name="Lipzen A."/>
            <person name="Waldron R."/>
            <person name="Moloney N.M."/>
            <person name="Sperisen C."/>
            <person name="Kredics L."/>
            <person name="Vagvoelgyi C."/>
            <person name="Patrignani A."/>
            <person name="Fitzpatrick D."/>
            <person name="Nagy I."/>
            <person name="Doyle S."/>
            <person name="Anderson J.B."/>
            <person name="Grigoriev I.V."/>
            <person name="Gueldener U."/>
            <person name="Muensterkoetter M."/>
            <person name="Nagy L.G."/>
        </authorList>
    </citation>
    <scope>NUCLEOTIDE SEQUENCE [LARGE SCALE GENOMIC DNA]</scope>
    <source>
        <strain evidence="3">Ar21-2</strain>
    </source>
</reference>
<dbReference type="EMBL" id="KZ293692">
    <property type="protein sequence ID" value="PBK85191.1"/>
    <property type="molecule type" value="Genomic_DNA"/>
</dbReference>
<dbReference type="AlphaFoldDB" id="A0A2H3CQ58"/>
<sequence>MGKRQRLKKEEHKNQKGWAEGVHAEILDRHVLGFVDALERGYQAKEEYFGDVSREYFFLVLWRLEDRKEPPRPLPLFDKTIVYMPQELTPGETEEKRVKVDSTVKRMTQYLRCRARKLQKKHLHMRRDIINDPYTIFLAQLAGITRPLKSWQAYQEWMVHHSTEVAKKTDEVWEAALRNGETRKPGAGVRMGAARSLFSELTQDGQDIWKAKAKEMAERNKHKYQNALKALPLKSPRERQLCILGLPAFLAPILKGIHDQTGLNVVMLVGGPMPCDGGEIGTMNLVYRKNQEPTPVSWPQWKKQEFDKILLHYCDFLNMVYSNEDRKTATLLEDDMNDPSLWEDGLFLLDDKLKGLTEDLDDVSDSLDDDSSDDKVENAGRKKRPRKGRSTAGVNAPGGNAEHDNGDGKVKLVVKEPQLSAYRIERLKNIECIQNDPRMKQLNKEIRHIREENTSPHPKPKLRKQVVDVPLRQSGRLNGEGKDTGEIGGGKEWMVLNDITNRFALGSPGSSVSSTGTDTVDPIDTVPHPPPLFPLFLLPGINSSNDIAMDIIDTPSASDCVPSTFVHDKFAMDIDAPLQSP</sequence>
<dbReference type="STRING" id="47427.A0A2H3CQ58"/>
<feature type="compositionally biased region" description="Acidic residues" evidence="1">
    <location>
        <begin position="361"/>
        <end position="372"/>
    </location>
</feature>
<dbReference type="OrthoDB" id="3058987at2759"/>
<feature type="region of interest" description="Disordered" evidence="1">
    <location>
        <begin position="361"/>
        <end position="409"/>
    </location>
</feature>
<organism evidence="2 3">
    <name type="scientific">Armillaria gallica</name>
    <name type="common">Bulbous honey fungus</name>
    <name type="synonym">Armillaria bulbosa</name>
    <dbReference type="NCBI Taxonomy" id="47427"/>
    <lineage>
        <taxon>Eukaryota</taxon>
        <taxon>Fungi</taxon>
        <taxon>Dikarya</taxon>
        <taxon>Basidiomycota</taxon>
        <taxon>Agaricomycotina</taxon>
        <taxon>Agaricomycetes</taxon>
        <taxon>Agaricomycetidae</taxon>
        <taxon>Agaricales</taxon>
        <taxon>Marasmiineae</taxon>
        <taxon>Physalacriaceae</taxon>
        <taxon>Armillaria</taxon>
    </lineage>
</organism>
<name>A0A2H3CQ58_ARMGA</name>
<protein>
    <submittedName>
        <fullName evidence="2">Uncharacterized protein</fullName>
    </submittedName>
</protein>
<dbReference type="InParanoid" id="A0A2H3CQ58"/>
<dbReference type="Proteomes" id="UP000217790">
    <property type="component" value="Unassembled WGS sequence"/>
</dbReference>